<dbReference type="Gene3D" id="1.10.10.10">
    <property type="entry name" value="Winged helix-like DNA-binding domain superfamily/Winged helix DNA-binding domain"/>
    <property type="match status" value="1"/>
</dbReference>
<keyword evidence="1" id="KW-0805">Transcription regulation</keyword>
<name>A0A1M5RU98_9BACT</name>
<proteinExistence type="predicted"/>
<gene>
    <name evidence="5" type="ORF">SAMN04488109_3563</name>
</gene>
<evidence type="ECO:0000313" key="6">
    <source>
        <dbReference type="Proteomes" id="UP000184212"/>
    </source>
</evidence>
<dbReference type="InterPro" id="IPR036390">
    <property type="entry name" value="WH_DNA-bd_sf"/>
</dbReference>
<evidence type="ECO:0000313" key="5">
    <source>
        <dbReference type="EMBL" id="SHH29413.1"/>
    </source>
</evidence>
<feature type="domain" description="HTH hxlR-type" evidence="4">
    <location>
        <begin position="19"/>
        <end position="117"/>
    </location>
</feature>
<dbReference type="EMBL" id="FQWQ01000002">
    <property type="protein sequence ID" value="SHH29413.1"/>
    <property type="molecule type" value="Genomic_DNA"/>
</dbReference>
<accession>A0A1M5RU98</accession>
<protein>
    <submittedName>
        <fullName evidence="5">Transcriptional regulator, HxlR family</fullName>
    </submittedName>
</protein>
<keyword evidence="3" id="KW-0804">Transcription</keyword>
<reference evidence="5 6" key="1">
    <citation type="submission" date="2016-11" db="EMBL/GenBank/DDBJ databases">
        <authorList>
            <person name="Jaros S."/>
            <person name="Januszkiewicz K."/>
            <person name="Wedrychowicz H."/>
        </authorList>
    </citation>
    <scope>NUCLEOTIDE SEQUENCE [LARGE SCALE GENOMIC DNA]</scope>
    <source>
        <strain evidence="5 6">DSM 24574</strain>
    </source>
</reference>
<dbReference type="SUPFAM" id="SSF46785">
    <property type="entry name" value="Winged helix' DNA-binding domain"/>
    <property type="match status" value="1"/>
</dbReference>
<evidence type="ECO:0000256" key="2">
    <source>
        <dbReference type="ARBA" id="ARBA00023125"/>
    </source>
</evidence>
<dbReference type="GO" id="GO:0003677">
    <property type="term" value="F:DNA binding"/>
    <property type="evidence" value="ECO:0007669"/>
    <property type="project" value="UniProtKB-KW"/>
</dbReference>
<dbReference type="PANTHER" id="PTHR33204:SF29">
    <property type="entry name" value="TRANSCRIPTIONAL REGULATOR"/>
    <property type="match status" value="1"/>
</dbReference>
<dbReference type="STRING" id="947013.SAMN04488109_3563"/>
<dbReference type="InterPro" id="IPR002577">
    <property type="entry name" value="HTH_HxlR"/>
</dbReference>
<dbReference type="Proteomes" id="UP000184212">
    <property type="component" value="Unassembled WGS sequence"/>
</dbReference>
<organism evidence="5 6">
    <name type="scientific">Chryseolinea serpens</name>
    <dbReference type="NCBI Taxonomy" id="947013"/>
    <lineage>
        <taxon>Bacteria</taxon>
        <taxon>Pseudomonadati</taxon>
        <taxon>Bacteroidota</taxon>
        <taxon>Cytophagia</taxon>
        <taxon>Cytophagales</taxon>
        <taxon>Fulvivirgaceae</taxon>
        <taxon>Chryseolinea</taxon>
    </lineage>
</organism>
<dbReference type="PROSITE" id="PS51118">
    <property type="entry name" value="HTH_HXLR"/>
    <property type="match status" value="1"/>
</dbReference>
<dbReference type="InterPro" id="IPR036388">
    <property type="entry name" value="WH-like_DNA-bd_sf"/>
</dbReference>
<dbReference type="Pfam" id="PF01638">
    <property type="entry name" value="HxlR"/>
    <property type="match status" value="1"/>
</dbReference>
<keyword evidence="6" id="KW-1185">Reference proteome</keyword>
<evidence type="ECO:0000259" key="4">
    <source>
        <dbReference type="PROSITE" id="PS51118"/>
    </source>
</evidence>
<evidence type="ECO:0000256" key="3">
    <source>
        <dbReference type="ARBA" id="ARBA00023163"/>
    </source>
</evidence>
<dbReference type="RefSeq" id="WP_245804122.1">
    <property type="nucleotide sequence ID" value="NZ_FQWQ01000002.1"/>
</dbReference>
<evidence type="ECO:0000256" key="1">
    <source>
        <dbReference type="ARBA" id="ARBA00023015"/>
    </source>
</evidence>
<dbReference type="AlphaFoldDB" id="A0A1M5RU98"/>
<sequence length="122" mass="14169">MNTFRGMADFKYQGRIYYTPIELTMTFIGGTWKMPIILSLRKGALRYGELKKAIPHITDKMLFSQLRALEETGMIDRKIYKEKPPRVAYKLTPLGKRSLKVIDSLHRFGKHLIKQKSIAVPK</sequence>
<dbReference type="PANTHER" id="PTHR33204">
    <property type="entry name" value="TRANSCRIPTIONAL REGULATOR, MARR FAMILY"/>
    <property type="match status" value="1"/>
</dbReference>
<keyword evidence="2" id="KW-0238">DNA-binding</keyword>